<reference evidence="2" key="1">
    <citation type="submission" date="2021-02" db="EMBL/GenBank/DDBJ databases">
        <authorList>
            <person name="Dougan E. K."/>
            <person name="Rhodes N."/>
            <person name="Thang M."/>
            <person name="Chan C."/>
        </authorList>
    </citation>
    <scope>NUCLEOTIDE SEQUENCE</scope>
</reference>
<gene>
    <name evidence="2" type="ORF">PGLA1383_LOCUS42838</name>
</gene>
<dbReference type="AlphaFoldDB" id="A0A813GSZ6"/>
<evidence type="ECO:0000313" key="3">
    <source>
        <dbReference type="Proteomes" id="UP000654075"/>
    </source>
</evidence>
<feature type="region of interest" description="Disordered" evidence="1">
    <location>
        <begin position="67"/>
        <end position="92"/>
    </location>
</feature>
<evidence type="ECO:0000256" key="1">
    <source>
        <dbReference type="SAM" id="MobiDB-lite"/>
    </source>
</evidence>
<comment type="caution">
    <text evidence="2">The sequence shown here is derived from an EMBL/GenBank/DDBJ whole genome shotgun (WGS) entry which is preliminary data.</text>
</comment>
<protein>
    <submittedName>
        <fullName evidence="2">Uncharacterized protein</fullName>
    </submittedName>
</protein>
<name>A0A813GSZ6_POLGL</name>
<keyword evidence="3" id="KW-1185">Reference proteome</keyword>
<evidence type="ECO:0000313" key="2">
    <source>
        <dbReference type="EMBL" id="CAE8625858.1"/>
    </source>
</evidence>
<proteinExistence type="predicted"/>
<sequence length="108" mass="11797">MMRAGSASTVCGWQIPSRMMTPQIRDHTDWAPRLNRSTLASAGGRAPSRGVSGMRLDAYMSSMAENIPSLPQIPGSPTARPPRLPTKRGNNGFVLNEDFLKAHGFWTD</sequence>
<organism evidence="2 3">
    <name type="scientific">Polarella glacialis</name>
    <name type="common">Dinoflagellate</name>
    <dbReference type="NCBI Taxonomy" id="89957"/>
    <lineage>
        <taxon>Eukaryota</taxon>
        <taxon>Sar</taxon>
        <taxon>Alveolata</taxon>
        <taxon>Dinophyceae</taxon>
        <taxon>Suessiales</taxon>
        <taxon>Suessiaceae</taxon>
        <taxon>Polarella</taxon>
    </lineage>
</organism>
<dbReference type="EMBL" id="CAJNNV010028825">
    <property type="protein sequence ID" value="CAE8625858.1"/>
    <property type="molecule type" value="Genomic_DNA"/>
</dbReference>
<accession>A0A813GSZ6</accession>
<dbReference type="Proteomes" id="UP000654075">
    <property type="component" value="Unassembled WGS sequence"/>
</dbReference>